<keyword evidence="1" id="KW-0472">Membrane</keyword>
<sequence>MSARPGFLARFLRDTRAVSAIEFALIAPILIASYLGAVQLSLGLTVDRKVSAATNVIGDLVTQTEMIDSAQIDDIVAAGAAIMQPFDESDMAVRITSVRMNNDGDIFVDWSEGRNGLSGYGQDSVLDLPEGLLAPSNSIIFVEMIYTYSTPFNTLELGEFTLTDKAYLRPRRSLWIRRRD</sequence>
<name>A0A4V3RZ51_9PROT</name>
<dbReference type="EMBL" id="SRXV01000002">
    <property type="protein sequence ID" value="TGY92859.1"/>
    <property type="molecule type" value="Genomic_DNA"/>
</dbReference>
<comment type="caution">
    <text evidence="3">The sequence shown here is derived from an EMBL/GenBank/DDBJ whole genome shotgun (WGS) entry which is preliminary data.</text>
</comment>
<dbReference type="Proteomes" id="UP000305451">
    <property type="component" value="Unassembled WGS sequence"/>
</dbReference>
<feature type="domain" description="TadE-like" evidence="2">
    <location>
        <begin position="18"/>
        <end position="54"/>
    </location>
</feature>
<keyword evidence="4" id="KW-1185">Reference proteome</keyword>
<dbReference type="RefSeq" id="WP_135944414.1">
    <property type="nucleotide sequence ID" value="NZ_BMEI01000002.1"/>
</dbReference>
<gene>
    <name evidence="3" type="ORF">E5162_07250</name>
</gene>
<dbReference type="OrthoDB" id="7189296at2"/>
<evidence type="ECO:0000313" key="3">
    <source>
        <dbReference type="EMBL" id="TGY92859.1"/>
    </source>
</evidence>
<keyword evidence="1" id="KW-1133">Transmembrane helix</keyword>
<protein>
    <submittedName>
        <fullName evidence="3">Pilus assembly protein</fullName>
    </submittedName>
</protein>
<reference evidence="3 4" key="1">
    <citation type="journal article" date="2013" name="Int. J. Syst. Evol. Microbiol.">
        <title>Marinicauda pacifica gen. nov., sp. nov., a prosthecate alphaproteobacterium of the family Hyphomonadaceae isolated from deep seawater.</title>
        <authorList>
            <person name="Zhang X.Y."/>
            <person name="Li G.W."/>
            <person name="Wang C.S."/>
            <person name="Zhang Y.J."/>
            <person name="Xu X.W."/>
            <person name="Li H."/>
            <person name="Liu A."/>
            <person name="Liu C."/>
            <person name="Xie B.B."/>
            <person name="Qin Q.L."/>
            <person name="Xu Z."/>
            <person name="Chen X.L."/>
            <person name="Zhou B.C."/>
            <person name="Zhang Y.Z."/>
        </authorList>
    </citation>
    <scope>NUCLEOTIDE SEQUENCE [LARGE SCALE GENOMIC DNA]</scope>
    <source>
        <strain evidence="3 4">P-1 km-3</strain>
    </source>
</reference>
<evidence type="ECO:0000313" key="4">
    <source>
        <dbReference type="Proteomes" id="UP000305451"/>
    </source>
</evidence>
<proteinExistence type="predicted"/>
<keyword evidence="1" id="KW-0812">Transmembrane</keyword>
<dbReference type="Pfam" id="PF07811">
    <property type="entry name" value="TadE"/>
    <property type="match status" value="1"/>
</dbReference>
<organism evidence="3 4">
    <name type="scientific">Marinicauda pacifica</name>
    <dbReference type="NCBI Taxonomy" id="1133559"/>
    <lineage>
        <taxon>Bacteria</taxon>
        <taxon>Pseudomonadati</taxon>
        <taxon>Pseudomonadota</taxon>
        <taxon>Alphaproteobacteria</taxon>
        <taxon>Maricaulales</taxon>
        <taxon>Maricaulaceae</taxon>
        <taxon>Marinicauda</taxon>
    </lineage>
</organism>
<dbReference type="InterPro" id="IPR012495">
    <property type="entry name" value="TadE-like_dom"/>
</dbReference>
<evidence type="ECO:0000259" key="2">
    <source>
        <dbReference type="Pfam" id="PF07811"/>
    </source>
</evidence>
<accession>A0A4V3RZ51</accession>
<evidence type="ECO:0000256" key="1">
    <source>
        <dbReference type="SAM" id="Phobius"/>
    </source>
</evidence>
<feature type="transmembrane region" description="Helical" evidence="1">
    <location>
        <begin position="20"/>
        <end position="42"/>
    </location>
</feature>
<dbReference type="AlphaFoldDB" id="A0A4V3RZ51"/>